<evidence type="ECO:0000256" key="1">
    <source>
        <dbReference type="SAM" id="Phobius"/>
    </source>
</evidence>
<dbReference type="SUPFAM" id="SSF49879">
    <property type="entry name" value="SMAD/FHA domain"/>
    <property type="match status" value="1"/>
</dbReference>
<dbReference type="InterPro" id="IPR050923">
    <property type="entry name" value="Cell_Proc_Reg/RNA_Proc"/>
</dbReference>
<name>A0A9D1NPU9_9BACT</name>
<feature type="transmembrane region" description="Helical" evidence="1">
    <location>
        <begin position="141"/>
        <end position="161"/>
    </location>
</feature>
<dbReference type="PROSITE" id="PS50006">
    <property type="entry name" value="FHA_DOMAIN"/>
    <property type="match status" value="1"/>
</dbReference>
<dbReference type="InterPro" id="IPR000253">
    <property type="entry name" value="FHA_dom"/>
</dbReference>
<dbReference type="EMBL" id="DVOR01000232">
    <property type="protein sequence ID" value="HIV09905.1"/>
    <property type="molecule type" value="Genomic_DNA"/>
</dbReference>
<keyword evidence="1" id="KW-0472">Membrane</keyword>
<proteinExistence type="predicted"/>
<gene>
    <name evidence="3" type="ORF">IAC79_07325</name>
</gene>
<comment type="caution">
    <text evidence="3">The sequence shown here is derived from an EMBL/GenBank/DDBJ whole genome shotgun (WGS) entry which is preliminary data.</text>
</comment>
<dbReference type="CDD" id="cd00060">
    <property type="entry name" value="FHA"/>
    <property type="match status" value="1"/>
</dbReference>
<reference evidence="3" key="1">
    <citation type="submission" date="2020-10" db="EMBL/GenBank/DDBJ databases">
        <authorList>
            <person name="Gilroy R."/>
        </authorList>
    </citation>
    <scope>NUCLEOTIDE SEQUENCE</scope>
    <source>
        <strain evidence="3">35461</strain>
    </source>
</reference>
<keyword evidence="1" id="KW-0812">Transmembrane</keyword>
<feature type="domain" description="FHA" evidence="2">
    <location>
        <begin position="23"/>
        <end position="72"/>
    </location>
</feature>
<evidence type="ECO:0000313" key="3">
    <source>
        <dbReference type="EMBL" id="HIV09905.1"/>
    </source>
</evidence>
<dbReference type="AlphaFoldDB" id="A0A9D1NPU9"/>
<dbReference type="InterPro" id="IPR008984">
    <property type="entry name" value="SMAD_FHA_dom_sf"/>
</dbReference>
<sequence>MPNITILNGEEIGKTYSWTSDQIRIGRNSANDFVISNASVSGEHCIIERCEGGWRVKDLDSTNGTRVNDQRITMATVRRNDVVTLGDIALSIRGDDVPEAEPGQVESVDSIPRTTIVMRPTVTPAKPAEGFGKKSESKKMLNVLIGAIIALILVLVVLLALKMM</sequence>
<evidence type="ECO:0000313" key="4">
    <source>
        <dbReference type="Proteomes" id="UP000886845"/>
    </source>
</evidence>
<keyword evidence="1" id="KW-1133">Transmembrane helix</keyword>
<dbReference type="SMART" id="SM00240">
    <property type="entry name" value="FHA"/>
    <property type="match status" value="1"/>
</dbReference>
<dbReference type="Proteomes" id="UP000886845">
    <property type="component" value="Unassembled WGS sequence"/>
</dbReference>
<evidence type="ECO:0000259" key="2">
    <source>
        <dbReference type="PROSITE" id="PS50006"/>
    </source>
</evidence>
<reference evidence="3" key="2">
    <citation type="journal article" date="2021" name="PeerJ">
        <title>Extensive microbial diversity within the chicken gut microbiome revealed by metagenomics and culture.</title>
        <authorList>
            <person name="Gilroy R."/>
            <person name="Ravi A."/>
            <person name="Getino M."/>
            <person name="Pursley I."/>
            <person name="Horton D.L."/>
            <person name="Alikhan N.F."/>
            <person name="Baker D."/>
            <person name="Gharbi K."/>
            <person name="Hall N."/>
            <person name="Watson M."/>
            <person name="Adriaenssens E.M."/>
            <person name="Foster-Nyarko E."/>
            <person name="Jarju S."/>
            <person name="Secka A."/>
            <person name="Antonio M."/>
            <person name="Oren A."/>
            <person name="Chaudhuri R.R."/>
            <person name="La Ragione R."/>
            <person name="Hildebrand F."/>
            <person name="Pallen M.J."/>
        </authorList>
    </citation>
    <scope>NUCLEOTIDE SEQUENCE</scope>
    <source>
        <strain evidence="3">35461</strain>
    </source>
</reference>
<accession>A0A9D1NPU9</accession>
<dbReference type="Pfam" id="PF00498">
    <property type="entry name" value="FHA"/>
    <property type="match status" value="1"/>
</dbReference>
<protein>
    <submittedName>
        <fullName evidence="3">FHA domain-containing protein</fullName>
    </submittedName>
</protein>
<dbReference type="PANTHER" id="PTHR23308">
    <property type="entry name" value="NUCLEAR INHIBITOR OF PROTEIN PHOSPHATASE-1"/>
    <property type="match status" value="1"/>
</dbReference>
<dbReference type="Gene3D" id="2.60.200.20">
    <property type="match status" value="1"/>
</dbReference>
<organism evidence="3 4">
    <name type="scientific">Candidatus Spyradenecus faecavium</name>
    <dbReference type="NCBI Taxonomy" id="2840947"/>
    <lineage>
        <taxon>Bacteria</taxon>
        <taxon>Pseudomonadati</taxon>
        <taxon>Lentisphaerota</taxon>
        <taxon>Lentisphaeria</taxon>
        <taxon>Lentisphaerales</taxon>
        <taxon>Lentisphaeraceae</taxon>
        <taxon>Lentisphaeraceae incertae sedis</taxon>
        <taxon>Candidatus Spyradenecus</taxon>
    </lineage>
</organism>